<protein>
    <recommendedName>
        <fullName evidence="10">Dual-specificity RNA pseudouridine synthase RluA</fullName>
        <ecNumber evidence="8">5.4.99.28</ecNumber>
        <ecNumber evidence="9">5.4.99.29</ecNumber>
    </recommendedName>
    <alternativeName>
        <fullName evidence="11">23S rRNA pseudouridine(746) synthase</fullName>
    </alternativeName>
    <alternativeName>
        <fullName evidence="14">Ribosomal large subunit pseudouridine synthase A</fullName>
    </alternativeName>
    <alternativeName>
        <fullName evidence="13">rRNA pseudouridylate synthase A</fullName>
    </alternativeName>
    <alternativeName>
        <fullName evidence="15">rRNA-uridine isomerase A</fullName>
    </alternativeName>
    <alternativeName>
        <fullName evidence="12">tRNA pseudouridine(32) synthase</fullName>
    </alternativeName>
</protein>
<organism evidence="17 18">
    <name type="scientific">Aquirhabdus parva</name>
    <dbReference type="NCBI Taxonomy" id="2283318"/>
    <lineage>
        <taxon>Bacteria</taxon>
        <taxon>Pseudomonadati</taxon>
        <taxon>Pseudomonadota</taxon>
        <taxon>Gammaproteobacteria</taxon>
        <taxon>Moraxellales</taxon>
        <taxon>Moraxellaceae</taxon>
        <taxon>Aquirhabdus</taxon>
    </lineage>
</organism>
<comment type="function">
    <text evidence="7">Dual specificity enzyme that catalyzes the synthesis of pseudouridine from uracil-746 in 23S ribosomal RNA and from uracil-32 in the anticodon stem and loop of transfer RNAs.</text>
</comment>
<dbReference type="AlphaFoldDB" id="A0A345P5A2"/>
<dbReference type="GO" id="GO:0160142">
    <property type="term" value="F:23S rRNA pseudouridine(746) synthase activity"/>
    <property type="evidence" value="ECO:0007669"/>
    <property type="project" value="UniProtKB-EC"/>
</dbReference>
<dbReference type="EC" id="5.4.99.29" evidence="9"/>
<keyword evidence="18" id="KW-1185">Reference proteome</keyword>
<dbReference type="RefSeq" id="WP_114898571.1">
    <property type="nucleotide sequence ID" value="NZ_CP031222.1"/>
</dbReference>
<evidence type="ECO:0000256" key="12">
    <source>
        <dbReference type="ARBA" id="ARBA00042372"/>
    </source>
</evidence>
<keyword evidence="2" id="KW-0698">rRNA processing</keyword>
<dbReference type="InterPro" id="IPR020103">
    <property type="entry name" value="PsdUridine_synth_cat_dom_sf"/>
</dbReference>
<evidence type="ECO:0000256" key="10">
    <source>
        <dbReference type="ARBA" id="ARBA00039988"/>
    </source>
</evidence>
<keyword evidence="4" id="KW-0413">Isomerase</keyword>
<proteinExistence type="inferred from homology"/>
<evidence type="ECO:0000256" key="11">
    <source>
        <dbReference type="ARBA" id="ARBA00041266"/>
    </source>
</evidence>
<evidence type="ECO:0000256" key="4">
    <source>
        <dbReference type="ARBA" id="ARBA00023235"/>
    </source>
</evidence>
<dbReference type="EC" id="5.4.99.28" evidence="8"/>
<dbReference type="PANTHER" id="PTHR21600">
    <property type="entry name" value="MITOCHONDRIAL RNA PSEUDOURIDINE SYNTHASE"/>
    <property type="match status" value="1"/>
</dbReference>
<feature type="domain" description="Pseudouridine synthase RsuA/RluA-like" evidence="16">
    <location>
        <begin position="21"/>
        <end position="170"/>
    </location>
</feature>
<evidence type="ECO:0000256" key="2">
    <source>
        <dbReference type="ARBA" id="ARBA00022552"/>
    </source>
</evidence>
<dbReference type="OrthoDB" id="9807829at2"/>
<dbReference type="CDD" id="cd02869">
    <property type="entry name" value="PseudoU_synth_RluA_like"/>
    <property type="match status" value="1"/>
</dbReference>
<evidence type="ECO:0000256" key="6">
    <source>
        <dbReference type="ARBA" id="ARBA00036916"/>
    </source>
</evidence>
<dbReference type="KEGG" id="mbah:HYN46_06240"/>
<evidence type="ECO:0000313" key="18">
    <source>
        <dbReference type="Proteomes" id="UP000253940"/>
    </source>
</evidence>
<evidence type="ECO:0000256" key="7">
    <source>
        <dbReference type="ARBA" id="ARBA00037305"/>
    </source>
</evidence>
<evidence type="ECO:0000256" key="8">
    <source>
        <dbReference type="ARBA" id="ARBA00038944"/>
    </source>
</evidence>
<gene>
    <name evidence="17" type="ORF">HYN46_06240</name>
</gene>
<sequence length="223" mass="25069">MSTDSVVPEAPHYTVHYRCDDYLIVNKSSGLLSVPGKGEHLFDSLLTRLQSVEPNIKLVHRLDRDTSGLMVFALNIEAQRNISRQFETRLTDKVYQAILLGELVGEGKVDVPVRYEPLTPPLHVADKFYPKMALTHWESINNLKINNVVVTKVLLKPVTGRSHQLRVHSQYIGHAIVGDSLYADDAGSRLIDRLCLHAAALSFNHPVTGERVTYTKDADFWSL</sequence>
<comment type="similarity">
    <text evidence="1">Belongs to the pseudouridine synthase RluA family.</text>
</comment>
<dbReference type="PROSITE" id="PS01129">
    <property type="entry name" value="PSI_RLU"/>
    <property type="match status" value="1"/>
</dbReference>
<evidence type="ECO:0000256" key="15">
    <source>
        <dbReference type="ARBA" id="ARBA00043143"/>
    </source>
</evidence>
<dbReference type="InterPro" id="IPR006145">
    <property type="entry name" value="PsdUridine_synth_RsuA/RluA"/>
</dbReference>
<keyword evidence="3" id="KW-0819">tRNA processing</keyword>
<evidence type="ECO:0000313" key="17">
    <source>
        <dbReference type="EMBL" id="AXI02461.1"/>
    </source>
</evidence>
<evidence type="ECO:0000259" key="16">
    <source>
        <dbReference type="Pfam" id="PF00849"/>
    </source>
</evidence>
<name>A0A345P5A2_9GAMM</name>
<evidence type="ECO:0000256" key="1">
    <source>
        <dbReference type="ARBA" id="ARBA00010876"/>
    </source>
</evidence>
<comment type="catalytic activity">
    <reaction evidence="5">
        <text>uridine(32) in tRNA = pseudouridine(32) in tRNA</text>
        <dbReference type="Rhea" id="RHEA:42544"/>
        <dbReference type="Rhea" id="RHEA-COMP:10107"/>
        <dbReference type="Rhea" id="RHEA-COMP:10108"/>
        <dbReference type="ChEBI" id="CHEBI:65314"/>
        <dbReference type="ChEBI" id="CHEBI:65315"/>
        <dbReference type="EC" id="5.4.99.28"/>
    </reaction>
</comment>
<evidence type="ECO:0000256" key="3">
    <source>
        <dbReference type="ARBA" id="ARBA00022694"/>
    </source>
</evidence>
<dbReference type="Pfam" id="PF00849">
    <property type="entry name" value="PseudoU_synth_2"/>
    <property type="match status" value="1"/>
</dbReference>
<dbReference type="GO" id="GO:0008033">
    <property type="term" value="P:tRNA processing"/>
    <property type="evidence" value="ECO:0007669"/>
    <property type="project" value="UniProtKB-KW"/>
</dbReference>
<dbReference type="GO" id="GO:0003723">
    <property type="term" value="F:RNA binding"/>
    <property type="evidence" value="ECO:0007669"/>
    <property type="project" value="InterPro"/>
</dbReference>
<accession>A0A345P5A2</accession>
<dbReference type="GO" id="GO:0160151">
    <property type="term" value="F:tRNA pseudouridine(32) synthase activity"/>
    <property type="evidence" value="ECO:0007669"/>
    <property type="project" value="UniProtKB-EC"/>
</dbReference>
<dbReference type="PANTHER" id="PTHR21600:SF91">
    <property type="entry name" value="DUAL-SPECIFICITY RNA PSEUDOURIDINE SYNTHASE RLUA"/>
    <property type="match status" value="1"/>
</dbReference>
<dbReference type="Proteomes" id="UP000253940">
    <property type="component" value="Chromosome"/>
</dbReference>
<evidence type="ECO:0000256" key="9">
    <source>
        <dbReference type="ARBA" id="ARBA00038945"/>
    </source>
</evidence>
<comment type="catalytic activity">
    <reaction evidence="6">
        <text>uridine(746) in 23S rRNA = pseudouridine(746) in 23S rRNA</text>
        <dbReference type="Rhea" id="RHEA:42548"/>
        <dbReference type="Rhea" id="RHEA-COMP:10109"/>
        <dbReference type="Rhea" id="RHEA-COMP:10110"/>
        <dbReference type="ChEBI" id="CHEBI:65314"/>
        <dbReference type="ChEBI" id="CHEBI:65315"/>
        <dbReference type="EC" id="5.4.99.29"/>
    </reaction>
</comment>
<dbReference type="Gene3D" id="3.30.2350.10">
    <property type="entry name" value="Pseudouridine synthase"/>
    <property type="match status" value="1"/>
</dbReference>
<dbReference type="InterPro" id="IPR006224">
    <property type="entry name" value="PsdUridine_synth_RluA-like_CS"/>
</dbReference>
<dbReference type="InterPro" id="IPR050188">
    <property type="entry name" value="RluA_PseudoU_synthase"/>
</dbReference>
<dbReference type="EMBL" id="CP031222">
    <property type="protein sequence ID" value="AXI02461.1"/>
    <property type="molecule type" value="Genomic_DNA"/>
</dbReference>
<reference evidence="17 18" key="1">
    <citation type="submission" date="2018-07" db="EMBL/GenBank/DDBJ databases">
        <title>Genome sequencing of Moraxellaceae gen. HYN0046.</title>
        <authorList>
            <person name="Kim M."/>
            <person name="Yi H."/>
        </authorList>
    </citation>
    <scope>NUCLEOTIDE SEQUENCE [LARGE SCALE GENOMIC DNA]</scope>
    <source>
        <strain evidence="17 18">HYN0046</strain>
    </source>
</reference>
<evidence type="ECO:0000256" key="14">
    <source>
        <dbReference type="ARBA" id="ARBA00042883"/>
    </source>
</evidence>
<evidence type="ECO:0000256" key="13">
    <source>
        <dbReference type="ARBA" id="ARBA00042844"/>
    </source>
</evidence>
<dbReference type="SUPFAM" id="SSF55120">
    <property type="entry name" value="Pseudouridine synthase"/>
    <property type="match status" value="1"/>
</dbReference>
<dbReference type="GO" id="GO:0000455">
    <property type="term" value="P:enzyme-directed rRNA pseudouridine synthesis"/>
    <property type="evidence" value="ECO:0007669"/>
    <property type="project" value="TreeGrafter"/>
</dbReference>
<evidence type="ECO:0000256" key="5">
    <source>
        <dbReference type="ARBA" id="ARBA00036184"/>
    </source>
</evidence>